<sequence length="148" mass="16906">MVIIVFLSRFPGLHQNTRRMPTFFHGERRYFKNQIKPNQSARKPAALPLQESEAPPMDKERIFVVVLGTDQRGLIARISTLLYDHDCNIEDLQQKVMDGTFVMTMLADVTGCKQGIKELRTALEKQGEEMGLTIMVQNEAVLKAMQRV</sequence>
<keyword evidence="3" id="KW-1185">Reference proteome</keyword>
<proteinExistence type="predicted"/>
<organism evidence="2 3">
    <name type="scientific">Dethiosulfatarculus sandiegensis</name>
    <dbReference type="NCBI Taxonomy" id="1429043"/>
    <lineage>
        <taxon>Bacteria</taxon>
        <taxon>Pseudomonadati</taxon>
        <taxon>Thermodesulfobacteriota</taxon>
        <taxon>Desulfarculia</taxon>
        <taxon>Desulfarculales</taxon>
        <taxon>Desulfarculaceae</taxon>
        <taxon>Dethiosulfatarculus</taxon>
    </lineage>
</organism>
<evidence type="ECO:0000313" key="2">
    <source>
        <dbReference type="EMBL" id="KIX13091.1"/>
    </source>
</evidence>
<evidence type="ECO:0000259" key="1">
    <source>
        <dbReference type="PROSITE" id="PS51671"/>
    </source>
</evidence>
<dbReference type="Pfam" id="PF13740">
    <property type="entry name" value="ACT_6"/>
    <property type="match status" value="1"/>
</dbReference>
<reference evidence="2 3" key="1">
    <citation type="submission" date="2013-11" db="EMBL/GenBank/DDBJ databases">
        <title>Metagenomic analysis of a methanogenic consortium involved in long chain n-alkane degradation.</title>
        <authorList>
            <person name="Davidova I.A."/>
            <person name="Callaghan A.V."/>
            <person name="Wawrik B."/>
            <person name="Pruitt S."/>
            <person name="Marks C."/>
            <person name="Duncan K.E."/>
            <person name="Suflita J.M."/>
        </authorList>
    </citation>
    <scope>NUCLEOTIDE SEQUENCE [LARGE SCALE GENOMIC DNA]</scope>
    <source>
        <strain evidence="2 3">SPR</strain>
    </source>
</reference>
<evidence type="ECO:0000313" key="3">
    <source>
        <dbReference type="Proteomes" id="UP000032233"/>
    </source>
</evidence>
<dbReference type="AlphaFoldDB" id="A0A0D2JBH2"/>
<dbReference type="InterPro" id="IPR050990">
    <property type="entry name" value="UPF0237/GcvR_regulator"/>
</dbReference>
<accession>A0A0D2JBH2</accession>
<dbReference type="InterPro" id="IPR002912">
    <property type="entry name" value="ACT_dom"/>
</dbReference>
<dbReference type="STRING" id="1429043.X474_15315"/>
<dbReference type="PANTHER" id="PTHR34875:SF6">
    <property type="entry name" value="UPF0237 PROTEIN MJ1558"/>
    <property type="match status" value="1"/>
</dbReference>
<dbReference type="Proteomes" id="UP000032233">
    <property type="component" value="Unassembled WGS sequence"/>
</dbReference>
<dbReference type="OrthoDB" id="12860at2"/>
<dbReference type="PROSITE" id="PS51671">
    <property type="entry name" value="ACT"/>
    <property type="match status" value="1"/>
</dbReference>
<dbReference type="InParanoid" id="A0A0D2JBH2"/>
<dbReference type="Gene3D" id="3.30.70.260">
    <property type="match status" value="1"/>
</dbReference>
<dbReference type="PANTHER" id="PTHR34875">
    <property type="entry name" value="UPF0237 PROTEIN MJ1558"/>
    <property type="match status" value="1"/>
</dbReference>
<dbReference type="NCBIfam" id="NF001220">
    <property type="entry name" value="PRK00194.1"/>
    <property type="match status" value="1"/>
</dbReference>
<comment type="caution">
    <text evidence="2">The sequence shown here is derived from an EMBL/GenBank/DDBJ whole genome shotgun (WGS) entry which is preliminary data.</text>
</comment>
<dbReference type="InterPro" id="IPR045865">
    <property type="entry name" value="ACT-like_dom_sf"/>
</dbReference>
<feature type="domain" description="ACT" evidence="1">
    <location>
        <begin position="63"/>
        <end position="137"/>
    </location>
</feature>
<dbReference type="EMBL" id="AZAC01000018">
    <property type="protein sequence ID" value="KIX13091.1"/>
    <property type="molecule type" value="Genomic_DNA"/>
</dbReference>
<name>A0A0D2JBH2_9BACT</name>
<protein>
    <recommendedName>
        <fullName evidence="1">ACT domain-containing protein</fullName>
    </recommendedName>
</protein>
<dbReference type="SUPFAM" id="SSF55021">
    <property type="entry name" value="ACT-like"/>
    <property type="match status" value="1"/>
</dbReference>
<gene>
    <name evidence="2" type="ORF">X474_15315</name>
</gene>